<dbReference type="InterPro" id="IPR036047">
    <property type="entry name" value="F-box-like_dom_sf"/>
</dbReference>
<protein>
    <recommendedName>
        <fullName evidence="1">F-box domain-containing protein</fullName>
    </recommendedName>
</protein>
<feature type="domain" description="F-box" evidence="1">
    <location>
        <begin position="19"/>
        <end position="53"/>
    </location>
</feature>
<reference evidence="2 3" key="1">
    <citation type="journal article" date="2016" name="Mol. Biol. Evol.">
        <title>Comparative Genomics of Early-Diverging Mushroom-Forming Fungi Provides Insights into the Origins of Lignocellulose Decay Capabilities.</title>
        <authorList>
            <person name="Nagy L.G."/>
            <person name="Riley R."/>
            <person name="Tritt A."/>
            <person name="Adam C."/>
            <person name="Daum C."/>
            <person name="Floudas D."/>
            <person name="Sun H."/>
            <person name="Yadav J.S."/>
            <person name="Pangilinan J."/>
            <person name="Larsson K.H."/>
            <person name="Matsuura K."/>
            <person name="Barry K."/>
            <person name="Labutti K."/>
            <person name="Kuo R."/>
            <person name="Ohm R.A."/>
            <person name="Bhattacharya S.S."/>
            <person name="Shirouzu T."/>
            <person name="Yoshinaga Y."/>
            <person name="Martin F.M."/>
            <person name="Grigoriev I.V."/>
            <person name="Hibbett D.S."/>
        </authorList>
    </citation>
    <scope>NUCLEOTIDE SEQUENCE [LARGE SCALE GENOMIC DNA]</scope>
    <source>
        <strain evidence="2 3">HHB10207 ss-3</strain>
    </source>
</reference>
<evidence type="ECO:0000313" key="2">
    <source>
        <dbReference type="EMBL" id="KZT33714.1"/>
    </source>
</evidence>
<name>A0A165YXH1_9AGAM</name>
<gene>
    <name evidence="2" type="ORF">SISSUDRAFT_1065922</name>
</gene>
<dbReference type="SUPFAM" id="SSF81383">
    <property type="entry name" value="F-box domain"/>
    <property type="match status" value="1"/>
</dbReference>
<keyword evidence="3" id="KW-1185">Reference proteome</keyword>
<evidence type="ECO:0000259" key="1">
    <source>
        <dbReference type="Pfam" id="PF00646"/>
    </source>
</evidence>
<dbReference type="AlphaFoldDB" id="A0A165YXH1"/>
<dbReference type="InterPro" id="IPR001810">
    <property type="entry name" value="F-box_dom"/>
</dbReference>
<organism evidence="2 3">
    <name type="scientific">Sistotremastrum suecicum HHB10207 ss-3</name>
    <dbReference type="NCBI Taxonomy" id="1314776"/>
    <lineage>
        <taxon>Eukaryota</taxon>
        <taxon>Fungi</taxon>
        <taxon>Dikarya</taxon>
        <taxon>Basidiomycota</taxon>
        <taxon>Agaricomycotina</taxon>
        <taxon>Agaricomycetes</taxon>
        <taxon>Sistotremastrales</taxon>
        <taxon>Sistotremastraceae</taxon>
        <taxon>Sistotremastrum</taxon>
    </lineage>
</organism>
<evidence type="ECO:0000313" key="3">
    <source>
        <dbReference type="Proteomes" id="UP000076798"/>
    </source>
</evidence>
<proteinExistence type="predicted"/>
<sequence>MSKKLPKTTPTLADNLTVLGDDVLLLLLEWLCIQDVVALAQTCERLRRLISKSRQAIINCLNPDIISLPLGESLNSVDLETLFDRAARASSLSRRLLNPSDSDSMIWFKDSHVVEVREDTGRVRPPIWMLYQFVVDHYIIFYDYPTRTVYLVDFLNDLVETDDEHPKVLDMAYHVPQGSRSVCVAMVEKSADKTMDLYVNEYSLDEDDFGSITSQFELLFELESNIDEISSVKRVGIQENLVVLALEHYIVLCDWKANTAARFPIGLDDSYLVTYLQFHPTKPVLIIECREGRRDPHWLTLDLPSTMPPLVQEADRVTIDNIATLEALDDGTESSDLNEGLPVLRYPREGFSRWPGAETTCQLRLMKGGYVLDVTEEPLSRPLVKINHWTLSLDDWERSSIPVRGAPTLPRWESRIRRKLPVSSFGSQIVTADKYSYRVLRFGDDYHAETCWLNIATSPPALIDGMACFDLIGGRLIMQYTNSLEIMYF</sequence>
<dbReference type="Proteomes" id="UP000076798">
    <property type="component" value="Unassembled WGS sequence"/>
</dbReference>
<dbReference type="Pfam" id="PF00646">
    <property type="entry name" value="F-box"/>
    <property type="match status" value="1"/>
</dbReference>
<accession>A0A165YXH1</accession>
<dbReference type="EMBL" id="KV428223">
    <property type="protein sequence ID" value="KZT33714.1"/>
    <property type="molecule type" value="Genomic_DNA"/>
</dbReference>